<dbReference type="OrthoDB" id="4269629at2"/>
<dbReference type="Gene3D" id="3.40.50.1820">
    <property type="entry name" value="alpha/beta hydrolase"/>
    <property type="match status" value="1"/>
</dbReference>
<dbReference type="Pfam" id="PF01738">
    <property type="entry name" value="DLH"/>
    <property type="match status" value="1"/>
</dbReference>
<dbReference type="EMBL" id="PYMB01000001">
    <property type="protein sequence ID" value="PSW15889.1"/>
    <property type="molecule type" value="Genomic_DNA"/>
</dbReference>
<dbReference type="InterPro" id="IPR050261">
    <property type="entry name" value="FrsA_esterase"/>
</dbReference>
<feature type="chain" id="PRO_5015399841" description="Dienelactone hydrolase domain-containing protein" evidence="2">
    <location>
        <begin position="21"/>
        <end position="277"/>
    </location>
</feature>
<dbReference type="PANTHER" id="PTHR22946">
    <property type="entry name" value="DIENELACTONE HYDROLASE DOMAIN-CONTAINING PROTEIN-RELATED"/>
    <property type="match status" value="1"/>
</dbReference>
<gene>
    <name evidence="4" type="ORF">C9J01_02435</name>
</gene>
<reference evidence="4 5" key="1">
    <citation type="submission" date="2018-03" db="EMBL/GenBank/DDBJ databases">
        <title>Whole genome sequencing of Histamine producing bacteria.</title>
        <authorList>
            <person name="Butler K."/>
        </authorList>
    </citation>
    <scope>NUCLEOTIDE SEQUENCE [LARGE SCALE GENOMIC DNA]</scope>
    <source>
        <strain evidence="4 5">DSM 19138</strain>
    </source>
</reference>
<dbReference type="Proteomes" id="UP000241346">
    <property type="component" value="Unassembled WGS sequence"/>
</dbReference>
<dbReference type="InterPro" id="IPR002925">
    <property type="entry name" value="Dienelactn_hydro"/>
</dbReference>
<feature type="domain" description="Dienelactone hydrolase" evidence="3">
    <location>
        <begin position="123"/>
        <end position="246"/>
    </location>
</feature>
<evidence type="ECO:0000259" key="3">
    <source>
        <dbReference type="Pfam" id="PF01738"/>
    </source>
</evidence>
<protein>
    <recommendedName>
        <fullName evidence="3">Dienelactone hydrolase domain-containing protein</fullName>
    </recommendedName>
</protein>
<sequence>MSNRLFYGLIMLLASTSSFANDYGESVNIPLTDKGLFGKVSINLEATVYKPEGEGPFPTVIFNHGSTGPYVIPKDYTINPWGFGQYLVNKNIALIIPMRRGRGKSEGSYKELYTCDPAGISKGVDYALESLDATYNYLIQQSWVDKEKIVLSGNSRGGILSLVYASQHPDAFTGVINYSGGWVGDTCSNGTQSQNIAIFEDVADKLKIPTLFIYAHNDPYYADATIESFVTAYKEAGGDVDFKFYQLGAGVSGHEVFYNYGHLWSYVVDNYLIEVTQ</sequence>
<dbReference type="GO" id="GO:0052689">
    <property type="term" value="F:carboxylic ester hydrolase activity"/>
    <property type="evidence" value="ECO:0007669"/>
    <property type="project" value="UniProtKB-ARBA"/>
</dbReference>
<accession>A0A2T3NK82</accession>
<dbReference type="AlphaFoldDB" id="A0A2T3NK82"/>
<evidence type="ECO:0000313" key="4">
    <source>
        <dbReference type="EMBL" id="PSW15889.1"/>
    </source>
</evidence>
<dbReference type="SUPFAM" id="SSF53474">
    <property type="entry name" value="alpha/beta-Hydrolases"/>
    <property type="match status" value="1"/>
</dbReference>
<organism evidence="4 5">
    <name type="scientific">Photobacterium rosenbergii</name>
    <dbReference type="NCBI Taxonomy" id="294936"/>
    <lineage>
        <taxon>Bacteria</taxon>
        <taxon>Pseudomonadati</taxon>
        <taxon>Pseudomonadota</taxon>
        <taxon>Gammaproteobacteria</taxon>
        <taxon>Vibrionales</taxon>
        <taxon>Vibrionaceae</taxon>
        <taxon>Photobacterium</taxon>
    </lineage>
</organism>
<keyword evidence="2" id="KW-0732">Signal</keyword>
<evidence type="ECO:0000313" key="5">
    <source>
        <dbReference type="Proteomes" id="UP000241346"/>
    </source>
</evidence>
<name>A0A2T3NK82_9GAMM</name>
<proteinExistence type="predicted"/>
<comment type="caution">
    <text evidence="4">The sequence shown here is derived from an EMBL/GenBank/DDBJ whole genome shotgun (WGS) entry which is preliminary data.</text>
</comment>
<feature type="signal peptide" evidence="2">
    <location>
        <begin position="1"/>
        <end position="20"/>
    </location>
</feature>
<evidence type="ECO:0000256" key="2">
    <source>
        <dbReference type="SAM" id="SignalP"/>
    </source>
</evidence>
<keyword evidence="1" id="KW-0378">Hydrolase</keyword>
<evidence type="ECO:0000256" key="1">
    <source>
        <dbReference type="ARBA" id="ARBA00022801"/>
    </source>
</evidence>
<dbReference type="RefSeq" id="WP_107296507.1">
    <property type="nucleotide sequence ID" value="NZ_PYMB01000001.1"/>
</dbReference>
<dbReference type="PANTHER" id="PTHR22946:SF9">
    <property type="entry name" value="POLYKETIDE TRANSFERASE AF380"/>
    <property type="match status" value="1"/>
</dbReference>
<dbReference type="InterPro" id="IPR029058">
    <property type="entry name" value="AB_hydrolase_fold"/>
</dbReference>